<geneLocation type="plasmid" evidence="1 2">
    <name>pTi1078</name>
</geneLocation>
<gene>
    <name evidence="1" type="ORF">PR017_22515</name>
</gene>
<keyword evidence="1" id="KW-0614">Plasmid</keyword>
<name>A0AAF1KWE4_9HYPH</name>
<dbReference type="Proteomes" id="UP000249499">
    <property type="component" value="Plasmid pTi1078"/>
</dbReference>
<sequence>MTTSLCWLIAIGHLDLPVAVGKMVPWMYFRDELARMIAHFL</sequence>
<dbReference type="KEGG" id="rtu:PR017_22515"/>
<proteinExistence type="predicted"/>
<evidence type="ECO:0000313" key="1">
    <source>
        <dbReference type="EMBL" id="WFR98501.1"/>
    </source>
</evidence>
<reference evidence="2" key="2">
    <citation type="journal article" date="2023" name="MicrobiologyOpen">
        <title>Genomics of the tumorigenes clade of the family Rhizobiaceae and description of Rhizobium rhododendri sp. nov.</title>
        <authorList>
            <person name="Kuzmanovic N."/>
            <person name="diCenzo G.C."/>
            <person name="Bunk B."/>
            <person name="Sproeer C."/>
            <person name="Fruehling A."/>
            <person name="Neumann-Schaal M."/>
            <person name="Overmann J."/>
            <person name="Smalla K."/>
        </authorList>
    </citation>
    <scope>NUCLEOTIDE SEQUENCE [LARGE SCALE GENOMIC DNA]</scope>
    <source>
        <strain evidence="2">1078</strain>
        <plasmid evidence="2">pTi1078</plasmid>
    </source>
</reference>
<reference evidence="1 2" key="1">
    <citation type="journal article" date="2018" name="Sci. Rep.">
        <title>Rhizobium tumorigenes sp. nov., a novel plant tumorigenic bacterium isolated from cane gall tumors on thornless blackberry.</title>
        <authorList>
            <person name="Kuzmanovi N."/>
            <person name="Smalla K."/>
            <person name="Gronow S."/>
            <person name="PuBawska J."/>
        </authorList>
    </citation>
    <scope>NUCLEOTIDE SEQUENCE [LARGE SCALE GENOMIC DNA]</scope>
    <source>
        <strain evidence="1 2">1078</strain>
    </source>
</reference>
<organism evidence="1 2">
    <name type="scientific">Rhizobium tumorigenes</name>
    <dbReference type="NCBI Taxonomy" id="2041385"/>
    <lineage>
        <taxon>Bacteria</taxon>
        <taxon>Pseudomonadati</taxon>
        <taxon>Pseudomonadota</taxon>
        <taxon>Alphaproteobacteria</taxon>
        <taxon>Hyphomicrobiales</taxon>
        <taxon>Rhizobiaceae</taxon>
        <taxon>Rhizobium/Agrobacterium group</taxon>
        <taxon>Rhizobium</taxon>
    </lineage>
</organism>
<keyword evidence="2" id="KW-1185">Reference proteome</keyword>
<dbReference type="AlphaFoldDB" id="A0AAF1KWE4"/>
<evidence type="ECO:0000313" key="2">
    <source>
        <dbReference type="Proteomes" id="UP000249499"/>
    </source>
</evidence>
<accession>A0AAF1KWE4</accession>
<dbReference type="EMBL" id="CP117257">
    <property type="protein sequence ID" value="WFR98501.1"/>
    <property type="molecule type" value="Genomic_DNA"/>
</dbReference>
<protein>
    <submittedName>
        <fullName evidence="1">Uncharacterized protein</fullName>
    </submittedName>
</protein>